<evidence type="ECO:0000313" key="3">
    <source>
        <dbReference type="EMBL" id="KAK0511133.1"/>
    </source>
</evidence>
<dbReference type="Pfam" id="PF25545">
    <property type="entry name" value="DUF7924"/>
    <property type="match status" value="1"/>
</dbReference>
<gene>
    <name evidence="3" type="ORF">JMJ35_006685</name>
</gene>
<organism evidence="3 4">
    <name type="scientific">Cladonia borealis</name>
    <dbReference type="NCBI Taxonomy" id="184061"/>
    <lineage>
        <taxon>Eukaryota</taxon>
        <taxon>Fungi</taxon>
        <taxon>Dikarya</taxon>
        <taxon>Ascomycota</taxon>
        <taxon>Pezizomycotina</taxon>
        <taxon>Lecanoromycetes</taxon>
        <taxon>OSLEUM clade</taxon>
        <taxon>Lecanoromycetidae</taxon>
        <taxon>Lecanorales</taxon>
        <taxon>Lecanorineae</taxon>
        <taxon>Cladoniaceae</taxon>
        <taxon>Cladonia</taxon>
    </lineage>
</organism>
<evidence type="ECO:0000313" key="4">
    <source>
        <dbReference type="Proteomes" id="UP001166286"/>
    </source>
</evidence>
<keyword evidence="4" id="KW-1185">Reference proteome</keyword>
<evidence type="ECO:0000259" key="2">
    <source>
        <dbReference type="Pfam" id="PF25545"/>
    </source>
</evidence>
<feature type="compositionally biased region" description="Polar residues" evidence="1">
    <location>
        <begin position="1"/>
        <end position="13"/>
    </location>
</feature>
<feature type="region of interest" description="Disordered" evidence="1">
    <location>
        <begin position="1"/>
        <end position="68"/>
    </location>
</feature>
<dbReference type="AlphaFoldDB" id="A0AA39R0L0"/>
<dbReference type="PANTHER" id="PTHR42470:SF1">
    <property type="entry name" value="VAST DOMAIN-CONTAINING PROTEIN"/>
    <property type="match status" value="1"/>
</dbReference>
<evidence type="ECO:0000256" key="1">
    <source>
        <dbReference type="SAM" id="MobiDB-lite"/>
    </source>
</evidence>
<feature type="compositionally biased region" description="Polar residues" evidence="1">
    <location>
        <begin position="24"/>
        <end position="68"/>
    </location>
</feature>
<reference evidence="3" key="1">
    <citation type="submission" date="2023-03" db="EMBL/GenBank/DDBJ databases">
        <title>Complete genome of Cladonia borealis.</title>
        <authorList>
            <person name="Park H."/>
        </authorList>
    </citation>
    <scope>NUCLEOTIDE SEQUENCE</scope>
    <source>
        <strain evidence="3">ANT050790</strain>
    </source>
</reference>
<dbReference type="InterPro" id="IPR057684">
    <property type="entry name" value="DUF7924"/>
</dbReference>
<name>A0AA39R0L0_9LECA</name>
<sequence>MSSLNKRARTNSGPLEDERAAHAQQPSTQTPRKENSTSSQSILQTPTASLSESKTPSSQRKKAQQNLPVNAYQIRHELERFGMYCDDGDALIRCPQFMDMISEIITDAPRSVMADTSVKKVMVAVRENYTQNEKTLFRNVQPLVVKIARDITSQHGDLSNGVETLKKTFREDGLQIIEDCSFIRKLLPSADAVTNNKTIGLTDPKPDLTYGITTERTSEAEYRVPQHLFAYLSVAPGMRYPFYVEEHKSAEEGIIKAEHQAIRDGAVLVNARMKLNEVLKPEKVLAVGTDTDSFVFSCAWTPDIARIYVNWYEKREAGSRGLFHMHKIGGTYTMDRPDDIKKLRHDIHNILDWGLLDFKKRGQRVWEDIVVYYQESNASGEAED</sequence>
<protein>
    <recommendedName>
        <fullName evidence="2">DUF7924 domain-containing protein</fullName>
    </recommendedName>
</protein>
<accession>A0AA39R0L0</accession>
<dbReference type="Proteomes" id="UP001166286">
    <property type="component" value="Unassembled WGS sequence"/>
</dbReference>
<dbReference type="PANTHER" id="PTHR42470">
    <property type="entry name" value="VAST DOMAIN-CONTAINING PROTEIN"/>
    <property type="match status" value="1"/>
</dbReference>
<comment type="caution">
    <text evidence="3">The sequence shown here is derived from an EMBL/GenBank/DDBJ whole genome shotgun (WGS) entry which is preliminary data.</text>
</comment>
<dbReference type="EMBL" id="JAFEKC020000014">
    <property type="protein sequence ID" value="KAK0511133.1"/>
    <property type="molecule type" value="Genomic_DNA"/>
</dbReference>
<feature type="domain" description="DUF7924" evidence="2">
    <location>
        <begin position="127"/>
        <end position="356"/>
    </location>
</feature>
<proteinExistence type="predicted"/>